<protein>
    <submittedName>
        <fullName evidence="2">Uncharacterized protein</fullName>
    </submittedName>
</protein>
<gene>
    <name evidence="2" type="ORF">OJ997_23395</name>
</gene>
<dbReference type="EMBL" id="JAPDDP010000050">
    <property type="protein sequence ID" value="MDA0183276.1"/>
    <property type="molecule type" value="Genomic_DNA"/>
</dbReference>
<evidence type="ECO:0000313" key="2">
    <source>
        <dbReference type="EMBL" id="MDA0183276.1"/>
    </source>
</evidence>
<proteinExistence type="predicted"/>
<evidence type="ECO:0000256" key="1">
    <source>
        <dbReference type="SAM" id="MobiDB-lite"/>
    </source>
</evidence>
<feature type="region of interest" description="Disordered" evidence="1">
    <location>
        <begin position="44"/>
        <end position="69"/>
    </location>
</feature>
<dbReference type="Proteomes" id="UP001147653">
    <property type="component" value="Unassembled WGS sequence"/>
</dbReference>
<organism evidence="2 3">
    <name type="scientific">Solirubrobacter phytolaccae</name>
    <dbReference type="NCBI Taxonomy" id="1404360"/>
    <lineage>
        <taxon>Bacteria</taxon>
        <taxon>Bacillati</taxon>
        <taxon>Actinomycetota</taxon>
        <taxon>Thermoleophilia</taxon>
        <taxon>Solirubrobacterales</taxon>
        <taxon>Solirubrobacteraceae</taxon>
        <taxon>Solirubrobacter</taxon>
    </lineage>
</organism>
<reference evidence="2" key="1">
    <citation type="submission" date="2022-10" db="EMBL/GenBank/DDBJ databases">
        <title>The WGS of Solirubrobacter phytolaccae KCTC 29190.</title>
        <authorList>
            <person name="Jiang Z."/>
        </authorList>
    </citation>
    <scope>NUCLEOTIDE SEQUENCE</scope>
    <source>
        <strain evidence="2">KCTC 29190</strain>
    </source>
</reference>
<keyword evidence="3" id="KW-1185">Reference proteome</keyword>
<sequence length="88" mass="10179">MAKELTHPRVRLYLEQVERSTLDLPWTQRRALLQGIEEQLARRLGRSPTDDDVDDALRQLGPPERVAAAEPRTRLPSWLGWLRREPGA</sequence>
<dbReference type="AlphaFoldDB" id="A0A9X3SB54"/>
<comment type="caution">
    <text evidence="2">The sequence shown here is derived from an EMBL/GenBank/DDBJ whole genome shotgun (WGS) entry which is preliminary data.</text>
</comment>
<name>A0A9X3SB54_9ACTN</name>
<dbReference type="RefSeq" id="WP_270027669.1">
    <property type="nucleotide sequence ID" value="NZ_JAPDDP010000050.1"/>
</dbReference>
<dbReference type="Pfam" id="PF22564">
    <property type="entry name" value="HAAS"/>
    <property type="match status" value="1"/>
</dbReference>
<evidence type="ECO:0000313" key="3">
    <source>
        <dbReference type="Proteomes" id="UP001147653"/>
    </source>
</evidence>
<accession>A0A9X3SB54</accession>